<keyword evidence="2" id="KW-1185">Reference proteome</keyword>
<protein>
    <submittedName>
        <fullName evidence="1">Uncharacterized protein</fullName>
    </submittedName>
</protein>
<name>A0ABX9VD52_9PROT</name>
<dbReference type="EMBL" id="RFLX01000039">
    <property type="protein sequence ID" value="RMI17083.1"/>
    <property type="molecule type" value="Genomic_DNA"/>
</dbReference>
<gene>
    <name evidence="1" type="ORF">EBE87_24185</name>
</gene>
<accession>A0ABX9VD52</accession>
<sequence>MTEPQHDHILLVLDHLSCGTALGSASGMMRTSSGQSIAQPGADAMADTIMSPGGVVPTR</sequence>
<proteinExistence type="predicted"/>
<comment type="caution">
    <text evidence="1">The sequence shown here is derived from an EMBL/GenBank/DDBJ whole genome shotgun (WGS) entry which is preliminary data.</text>
</comment>
<organism evidence="1 2">
    <name type="scientific">Teichococcus wenyumeiae</name>
    <dbReference type="NCBI Taxonomy" id="2478470"/>
    <lineage>
        <taxon>Bacteria</taxon>
        <taxon>Pseudomonadati</taxon>
        <taxon>Pseudomonadota</taxon>
        <taxon>Alphaproteobacteria</taxon>
        <taxon>Acetobacterales</taxon>
        <taxon>Roseomonadaceae</taxon>
        <taxon>Roseomonas</taxon>
    </lineage>
</organism>
<reference evidence="1 2" key="1">
    <citation type="submission" date="2018-10" db="EMBL/GenBank/DDBJ databases">
        <title>Roseomonas sp. nov., isolated from feces of Tibetan antelopes in the Qinghai-Tibet plateau, China.</title>
        <authorList>
            <person name="Tian Z."/>
        </authorList>
    </citation>
    <scope>NUCLEOTIDE SEQUENCE [LARGE SCALE GENOMIC DNA]</scope>
    <source>
        <strain evidence="1 2">Z23</strain>
    </source>
</reference>
<dbReference type="RefSeq" id="WP_122140215.1">
    <property type="nucleotide sequence ID" value="NZ_RFLX01000039.1"/>
</dbReference>
<dbReference type="Proteomes" id="UP000274097">
    <property type="component" value="Unassembled WGS sequence"/>
</dbReference>
<evidence type="ECO:0000313" key="2">
    <source>
        <dbReference type="Proteomes" id="UP000274097"/>
    </source>
</evidence>
<evidence type="ECO:0000313" key="1">
    <source>
        <dbReference type="EMBL" id="RMI17083.1"/>
    </source>
</evidence>